<reference evidence="2" key="2">
    <citation type="submission" date="2020-09" db="EMBL/GenBank/DDBJ databases">
        <title>Reference genome assembly for Australian Ascochyta lentis isolate Al4.</title>
        <authorList>
            <person name="Lee R.C."/>
            <person name="Farfan-Caceres L.M."/>
            <person name="Debler J.W."/>
            <person name="Williams A.H."/>
            <person name="Henares B.M."/>
        </authorList>
    </citation>
    <scope>NUCLEOTIDE SEQUENCE</scope>
    <source>
        <strain evidence="2">Al4</strain>
    </source>
</reference>
<keyword evidence="3" id="KW-1185">Reference proteome</keyword>
<protein>
    <submittedName>
        <fullName evidence="2">Uncharacterized protein</fullName>
    </submittedName>
</protein>
<feature type="region of interest" description="Disordered" evidence="1">
    <location>
        <begin position="521"/>
        <end position="540"/>
    </location>
</feature>
<comment type="caution">
    <text evidence="2">The sequence shown here is derived from an EMBL/GenBank/DDBJ whole genome shotgun (WGS) entry which is preliminary data.</text>
</comment>
<dbReference type="EMBL" id="RZGK01000013">
    <property type="protein sequence ID" value="KAF9694475.1"/>
    <property type="molecule type" value="Genomic_DNA"/>
</dbReference>
<proteinExistence type="predicted"/>
<accession>A0A8H7J0Y0</accession>
<dbReference type="OrthoDB" id="3785839at2759"/>
<evidence type="ECO:0000313" key="3">
    <source>
        <dbReference type="Proteomes" id="UP000651452"/>
    </source>
</evidence>
<gene>
    <name evidence="2" type="ORF">EKO04_007655</name>
</gene>
<dbReference type="AlphaFoldDB" id="A0A8H7J0Y0"/>
<reference evidence="2" key="1">
    <citation type="submission" date="2018-12" db="EMBL/GenBank/DDBJ databases">
        <authorList>
            <person name="Syme R.A."/>
            <person name="Farfan-Caceres L."/>
            <person name="Lichtenzveig J."/>
        </authorList>
    </citation>
    <scope>NUCLEOTIDE SEQUENCE</scope>
    <source>
        <strain evidence="2">Al4</strain>
    </source>
</reference>
<evidence type="ECO:0000313" key="2">
    <source>
        <dbReference type="EMBL" id="KAF9694475.1"/>
    </source>
</evidence>
<evidence type="ECO:0000256" key="1">
    <source>
        <dbReference type="SAM" id="MobiDB-lite"/>
    </source>
</evidence>
<name>A0A8H7J0Y0_9PLEO</name>
<sequence length="592" mass="66812">MYAPNGRLGAAHRRLLYATPDGVNVGAPASNPNAPARPTNAWQGLPQALVRRPSTPHHELSPLHVACGFAQEAFHTPHQLAAGRRPPTPPLHYDGTPHLPPPNSRIIPQEPTPSFYDLVPHAREYMASSPNIVDTDRLTLWNTYDTGSNHDERHQTDQNPFPPTWDHSPGHVRQSQWAHAAAYRSPYVALPTTPYAPPPRHYRPLRTSSIASSPNLTDHQGQLSQSPVVQQWRTDNLAARSPARVAKRRVDAASRRKQEIYRQKGEARRHTIATGMTGLQALISTPLPTPGSAKMEATAPKKRRKVVPATSVGVMEGVQDERSNHDVYDNSVSASLQTEILGTAIVEEATPTPDELPQPIVDKYEDYKWSVCHYELQPTRGYDFAERWLEQLFETALQSEYQRRRFCHVSKGFIKDGSRYSLLVLHNATNPFEYEPAPESTITIGVYGYHWYRHDEIHWTTLGSDQRQLLEQCVEMDHLTLKHKWSTDTDKATEKRFHRAYWLAANRHDLKGLLNRCPSDDKPHDLIEEKSEEDPDTEFSISEADLSNAWDVTEAESAAAWQAVEEEVEALDEAWVVHGSGWQHVVVGSSEW</sequence>
<organism evidence="2 3">
    <name type="scientific">Ascochyta lentis</name>
    <dbReference type="NCBI Taxonomy" id="205686"/>
    <lineage>
        <taxon>Eukaryota</taxon>
        <taxon>Fungi</taxon>
        <taxon>Dikarya</taxon>
        <taxon>Ascomycota</taxon>
        <taxon>Pezizomycotina</taxon>
        <taxon>Dothideomycetes</taxon>
        <taxon>Pleosporomycetidae</taxon>
        <taxon>Pleosporales</taxon>
        <taxon>Pleosporineae</taxon>
        <taxon>Didymellaceae</taxon>
        <taxon>Ascochyta</taxon>
    </lineage>
</organism>
<dbReference type="Proteomes" id="UP000651452">
    <property type="component" value="Unassembled WGS sequence"/>
</dbReference>